<dbReference type="FunFam" id="3.30.70.270:FF:000001">
    <property type="entry name" value="Diguanylate cyclase domain protein"/>
    <property type="match status" value="1"/>
</dbReference>
<dbReference type="PANTHER" id="PTHR45138">
    <property type="entry name" value="REGULATORY COMPONENTS OF SENSORY TRANSDUCTION SYSTEM"/>
    <property type="match status" value="1"/>
</dbReference>
<dbReference type="Pfam" id="PF00990">
    <property type="entry name" value="GGDEF"/>
    <property type="match status" value="1"/>
</dbReference>
<proteinExistence type="predicted"/>
<keyword evidence="1" id="KW-0472">Membrane</keyword>
<dbReference type="InterPro" id="IPR029787">
    <property type="entry name" value="Nucleotide_cyclase"/>
</dbReference>
<dbReference type="InterPro" id="IPR050469">
    <property type="entry name" value="Diguanylate_Cyclase"/>
</dbReference>
<gene>
    <name evidence="3" type="primary">ycdT_5</name>
    <name evidence="3" type="ORF">GALL_250810</name>
</gene>
<sequence>MLKTCLHRYGIWPTVILVTLLSIAVSAGIASGMTYWVLDGSMTRSAWIITLLTPAVISPVMTYITLRLVSELDQAHTQLHELIHRDHLTELHNRRYFMQVLHAEIEQARVHGTSFALAIVDIDNFKTINDRFGHLGGDEVLKQIAHACRSSVRDTDVVARIGGEEFAFLFRASSLAVAQELAQRLLIRIRQLDVRLQDIPLPISVSIGMTSVAGPTADLADAMRLADNALYAAKSAGKDRLEILASAAATA</sequence>
<organism evidence="3">
    <name type="scientific">mine drainage metagenome</name>
    <dbReference type="NCBI Taxonomy" id="410659"/>
    <lineage>
        <taxon>unclassified sequences</taxon>
        <taxon>metagenomes</taxon>
        <taxon>ecological metagenomes</taxon>
    </lineage>
</organism>
<dbReference type="SMART" id="SM00267">
    <property type="entry name" value="GGDEF"/>
    <property type="match status" value="1"/>
</dbReference>
<keyword evidence="1" id="KW-0812">Transmembrane</keyword>
<keyword evidence="1" id="KW-1133">Transmembrane helix</keyword>
<dbReference type="InterPro" id="IPR000160">
    <property type="entry name" value="GGDEF_dom"/>
</dbReference>
<accession>A0A1J5RC91</accession>
<name>A0A1J5RC91_9ZZZZ</name>
<dbReference type="Gene3D" id="3.30.70.270">
    <property type="match status" value="1"/>
</dbReference>
<dbReference type="PANTHER" id="PTHR45138:SF9">
    <property type="entry name" value="DIGUANYLATE CYCLASE DGCM-RELATED"/>
    <property type="match status" value="1"/>
</dbReference>
<feature type="domain" description="GGDEF" evidence="2">
    <location>
        <begin position="113"/>
        <end position="246"/>
    </location>
</feature>
<protein>
    <submittedName>
        <fullName evidence="3">Putative diguanylate cyclase YcdT</fullName>
        <ecNumber evidence="3">2.7.7.65</ecNumber>
    </submittedName>
</protein>
<evidence type="ECO:0000256" key="1">
    <source>
        <dbReference type="SAM" id="Phobius"/>
    </source>
</evidence>
<dbReference type="GO" id="GO:0052621">
    <property type="term" value="F:diguanylate cyclase activity"/>
    <property type="evidence" value="ECO:0007669"/>
    <property type="project" value="UniProtKB-EC"/>
</dbReference>
<dbReference type="EC" id="2.7.7.65" evidence="3"/>
<feature type="transmembrane region" description="Helical" evidence="1">
    <location>
        <begin position="12"/>
        <end position="38"/>
    </location>
</feature>
<keyword evidence="3" id="KW-0808">Transferase</keyword>
<dbReference type="InterPro" id="IPR043128">
    <property type="entry name" value="Rev_trsase/Diguanyl_cyclase"/>
</dbReference>
<reference evidence="3" key="1">
    <citation type="submission" date="2016-10" db="EMBL/GenBank/DDBJ databases">
        <title>Sequence of Gallionella enrichment culture.</title>
        <authorList>
            <person name="Poehlein A."/>
            <person name="Muehling M."/>
            <person name="Daniel R."/>
        </authorList>
    </citation>
    <scope>NUCLEOTIDE SEQUENCE</scope>
</reference>
<comment type="caution">
    <text evidence="3">The sequence shown here is derived from an EMBL/GenBank/DDBJ whole genome shotgun (WGS) entry which is preliminary data.</text>
</comment>
<dbReference type="PROSITE" id="PS50887">
    <property type="entry name" value="GGDEF"/>
    <property type="match status" value="1"/>
</dbReference>
<feature type="transmembrane region" description="Helical" evidence="1">
    <location>
        <begin position="44"/>
        <end position="66"/>
    </location>
</feature>
<keyword evidence="3" id="KW-0548">Nucleotidyltransferase</keyword>
<dbReference type="EMBL" id="MLJW01000218">
    <property type="protein sequence ID" value="OIQ92954.1"/>
    <property type="molecule type" value="Genomic_DNA"/>
</dbReference>
<evidence type="ECO:0000313" key="3">
    <source>
        <dbReference type="EMBL" id="OIQ92954.1"/>
    </source>
</evidence>
<dbReference type="AlphaFoldDB" id="A0A1J5RC91"/>
<dbReference type="CDD" id="cd01949">
    <property type="entry name" value="GGDEF"/>
    <property type="match status" value="1"/>
</dbReference>
<dbReference type="NCBIfam" id="TIGR00254">
    <property type="entry name" value="GGDEF"/>
    <property type="match status" value="1"/>
</dbReference>
<dbReference type="SUPFAM" id="SSF55073">
    <property type="entry name" value="Nucleotide cyclase"/>
    <property type="match status" value="1"/>
</dbReference>
<evidence type="ECO:0000259" key="2">
    <source>
        <dbReference type="PROSITE" id="PS50887"/>
    </source>
</evidence>